<dbReference type="InterPro" id="IPR013783">
    <property type="entry name" value="Ig-like_fold"/>
</dbReference>
<dbReference type="InterPro" id="IPR012341">
    <property type="entry name" value="6hp_glycosidase-like_sf"/>
</dbReference>
<evidence type="ECO:0000313" key="8">
    <source>
        <dbReference type="EMBL" id="NMD87402.1"/>
    </source>
</evidence>
<dbReference type="InterPro" id="IPR013737">
    <property type="entry name" value="Bac_rhamnosid_N"/>
</dbReference>
<dbReference type="Gene3D" id="2.60.120.260">
    <property type="entry name" value="Galactose-binding domain-like"/>
    <property type="match status" value="2"/>
</dbReference>
<evidence type="ECO:0000313" key="10">
    <source>
        <dbReference type="Proteomes" id="UP000245959"/>
    </source>
</evidence>
<evidence type="ECO:0000256" key="1">
    <source>
        <dbReference type="ARBA" id="ARBA00001445"/>
    </source>
</evidence>
<dbReference type="EMBL" id="QEKH01000023">
    <property type="protein sequence ID" value="PVY38973.1"/>
    <property type="molecule type" value="Genomic_DNA"/>
</dbReference>
<evidence type="ECO:0000259" key="4">
    <source>
        <dbReference type="Pfam" id="PF05592"/>
    </source>
</evidence>
<accession>A0A2U1ARG4</accession>
<dbReference type="GO" id="GO:0005975">
    <property type="term" value="P:carbohydrate metabolic process"/>
    <property type="evidence" value="ECO:0007669"/>
    <property type="project" value="InterPro"/>
</dbReference>
<dbReference type="Pfam" id="PF25788">
    <property type="entry name" value="Ig_Rha78A_N"/>
    <property type="match status" value="1"/>
</dbReference>
<evidence type="ECO:0000259" key="7">
    <source>
        <dbReference type="Pfam" id="PF17390"/>
    </source>
</evidence>
<evidence type="ECO:0000256" key="2">
    <source>
        <dbReference type="ARBA" id="ARBA00012652"/>
    </source>
</evidence>
<dbReference type="AlphaFoldDB" id="A0A2U1ARG4"/>
<gene>
    <name evidence="9" type="ORF">C8D82_12326</name>
    <name evidence="8" type="ORF">HF882_12485</name>
</gene>
<dbReference type="EC" id="3.2.1.40" evidence="2"/>
<keyword evidence="3 8" id="KW-0378">Hydrolase</keyword>
<feature type="domain" description="Alpha-L-rhamnosidase concanavalin-like" evidence="4">
    <location>
        <begin position="330"/>
        <end position="433"/>
    </location>
</feature>
<dbReference type="InterPro" id="IPR008928">
    <property type="entry name" value="6-hairpin_glycosidase_sf"/>
</dbReference>
<dbReference type="InterPro" id="IPR035398">
    <property type="entry name" value="Bac_rhamnosid_C"/>
</dbReference>
<dbReference type="Proteomes" id="UP000576225">
    <property type="component" value="Unassembled WGS sequence"/>
</dbReference>
<feature type="domain" description="Alpha-L-rhamnosidase C-terminal" evidence="7">
    <location>
        <begin position="785"/>
        <end position="839"/>
    </location>
</feature>
<dbReference type="RefSeq" id="WP_116884843.1">
    <property type="nucleotide sequence ID" value="NZ_CABMMC010000013.1"/>
</dbReference>
<dbReference type="Pfam" id="PF08531">
    <property type="entry name" value="Bac_rhamnosid_N"/>
    <property type="match status" value="1"/>
</dbReference>
<comment type="catalytic activity">
    <reaction evidence="1">
        <text>Hydrolysis of terminal non-reducing alpha-L-rhamnose residues in alpha-L-rhamnosides.</text>
        <dbReference type="EC" id="3.2.1.40"/>
    </reaction>
</comment>
<dbReference type="Pfam" id="PF17390">
    <property type="entry name" value="Bac_rhamnosid_C"/>
    <property type="match status" value="1"/>
</dbReference>
<dbReference type="Gene3D" id="2.60.40.10">
    <property type="entry name" value="Immunoglobulins"/>
    <property type="match status" value="1"/>
</dbReference>
<dbReference type="GO" id="GO:0030596">
    <property type="term" value="F:alpha-L-rhamnosidase activity"/>
    <property type="evidence" value="ECO:0007669"/>
    <property type="project" value="UniProtKB-EC"/>
</dbReference>
<dbReference type="Proteomes" id="UP000245959">
    <property type="component" value="Unassembled WGS sequence"/>
</dbReference>
<sequence length="850" mass="94173">MSILAVTGVQVNDRDCTGELLFVASPQVEFSWRIETDSPDSRQGGYQIVASGADGRLLWDSGRVVGTACRGVPWRGAGLKAGDRVSFCIRVFDRDGSPSPFSVENTFEVALLSPGDWHGARWIRFAGNCCAAAAPAPHFRREFTVGDGLRRAVLSITARGVFEPSLDGTRIGGDLLAPGWTDFRKQIQFLSYDLSDRLPPGRHALGVILAEGWCCGNLTVLRMRNVYHPHPELLAHLELVYRDGRRESVVTDSGWKTATGPILGSDLYDGEDYDARLEMPGWNTPGFDDGAWEAARESGEVAETPWLVQKSAPPVRYMRELKPVRLLRPKKDVCIWDFGQNFSGTFRVRPRGIPGRRYTFATAEILEPDGSLYTLNYRGARSQDSYICAGPVEQAAEYVPKFTFHGFRYLQIDGWQFDRIPPEELDVTALVMYSAMPDRCRFSCGDSGVNRLWLNALWGQRSNFLEIPTDCPQRDERLGWTGDAQIFAPAAMLNMDCLAFFRKYLRDIRDGFTPEGAAPSIAPAVLHINDGAAGWGDAVTLLPCALYRHYGSTAVLAENYEAMKRALHYQLSRSEDFVIGGEGQFGDWLAPEETPPELVATAYFAHCAENVAEAAGILQIPGDRDHFLKLAENVKRAFRRKFTDGAGLVRPATQTALVLALSFGLAAPGAVTGNLDLLEQRIRGNGTKLSTGFLGTALILPTLARFGRTRCACDLLLQRECPSWLFQVRQGATTFWERWDSFSREKGFGDVSMNSFNHYAYGAVSEFLVSWLAGIHYRHDGLVFEIIPDRRFSPVEAVFDSPFGRIASSWSLTPEGELYWEAEVPPGLPASARLPGGRELPLAPGRHILC</sequence>
<evidence type="ECO:0000313" key="9">
    <source>
        <dbReference type="EMBL" id="PVY38973.1"/>
    </source>
</evidence>
<dbReference type="GeneID" id="78296135"/>
<dbReference type="PANTHER" id="PTHR33307:SF6">
    <property type="entry name" value="ALPHA-RHAMNOSIDASE (EUROFUNG)-RELATED"/>
    <property type="match status" value="1"/>
</dbReference>
<evidence type="ECO:0000259" key="5">
    <source>
        <dbReference type="Pfam" id="PF08531"/>
    </source>
</evidence>
<organism evidence="9 10">
    <name type="scientific">Victivallis vadensis</name>
    <dbReference type="NCBI Taxonomy" id="172901"/>
    <lineage>
        <taxon>Bacteria</taxon>
        <taxon>Pseudomonadati</taxon>
        <taxon>Lentisphaerota</taxon>
        <taxon>Lentisphaeria</taxon>
        <taxon>Victivallales</taxon>
        <taxon>Victivallaceae</taxon>
        <taxon>Victivallis</taxon>
    </lineage>
</organism>
<evidence type="ECO:0000256" key="3">
    <source>
        <dbReference type="ARBA" id="ARBA00022801"/>
    </source>
</evidence>
<dbReference type="Gene3D" id="2.60.420.10">
    <property type="entry name" value="Maltose phosphorylase, domain 3"/>
    <property type="match status" value="1"/>
</dbReference>
<dbReference type="InterPro" id="IPR008902">
    <property type="entry name" value="Rhamnosid_concanavalin"/>
</dbReference>
<dbReference type="PANTHER" id="PTHR33307">
    <property type="entry name" value="ALPHA-RHAMNOSIDASE (EUROFUNG)"/>
    <property type="match status" value="1"/>
</dbReference>
<dbReference type="SUPFAM" id="SSF48208">
    <property type="entry name" value="Six-hairpin glycosidases"/>
    <property type="match status" value="1"/>
</dbReference>
<reference evidence="9 10" key="1">
    <citation type="submission" date="2018-04" db="EMBL/GenBank/DDBJ databases">
        <title>Genomic Encyclopedia of Type Strains, Phase IV (KMG-IV): sequencing the most valuable type-strain genomes for metagenomic binning, comparative biology and taxonomic classification.</title>
        <authorList>
            <person name="Goeker M."/>
        </authorList>
    </citation>
    <scope>NUCLEOTIDE SEQUENCE [LARGE SCALE GENOMIC DNA]</scope>
    <source>
        <strain evidence="9 10">DSM 14823</strain>
    </source>
</reference>
<feature type="domain" description="Bacterial alpha-L-rhamnosidase N-terminal" evidence="5">
    <location>
        <begin position="149"/>
        <end position="318"/>
    </location>
</feature>
<evidence type="ECO:0000313" key="11">
    <source>
        <dbReference type="Proteomes" id="UP000576225"/>
    </source>
</evidence>
<evidence type="ECO:0000259" key="6">
    <source>
        <dbReference type="Pfam" id="PF17389"/>
    </source>
</evidence>
<keyword evidence="10" id="KW-1185">Reference proteome</keyword>
<dbReference type="Pfam" id="PF17389">
    <property type="entry name" value="Bac_rhamnosid6H"/>
    <property type="match status" value="1"/>
</dbReference>
<dbReference type="Pfam" id="PF05592">
    <property type="entry name" value="Bac_rhamnosid"/>
    <property type="match status" value="1"/>
</dbReference>
<feature type="domain" description="Alpha-L-rhamnosidase six-hairpin glycosidase" evidence="6">
    <location>
        <begin position="441"/>
        <end position="769"/>
    </location>
</feature>
<name>A0A2U1ARG4_9BACT</name>
<reference evidence="8 11" key="2">
    <citation type="submission" date="2020-04" db="EMBL/GenBank/DDBJ databases">
        <authorList>
            <person name="Hitch T.C.A."/>
            <person name="Wylensek D."/>
            <person name="Clavel T."/>
        </authorList>
    </citation>
    <scope>NUCLEOTIDE SEQUENCE [LARGE SCALE GENOMIC DNA]</scope>
    <source>
        <strain evidence="8 11">COR2-253-APC-1A</strain>
    </source>
</reference>
<dbReference type="PIRSF" id="PIRSF010631">
    <property type="entry name" value="A-rhamnsds"/>
    <property type="match status" value="1"/>
</dbReference>
<protein>
    <recommendedName>
        <fullName evidence="2">alpha-L-rhamnosidase</fullName>
        <ecNumber evidence="2">3.2.1.40</ecNumber>
    </recommendedName>
</protein>
<comment type="caution">
    <text evidence="9">The sequence shown here is derived from an EMBL/GenBank/DDBJ whole genome shotgun (WGS) entry which is preliminary data.</text>
</comment>
<proteinExistence type="predicted"/>
<dbReference type="EMBL" id="JABAEW010000023">
    <property type="protein sequence ID" value="NMD87402.1"/>
    <property type="molecule type" value="Genomic_DNA"/>
</dbReference>
<dbReference type="Gene3D" id="1.50.10.10">
    <property type="match status" value="1"/>
</dbReference>
<dbReference type="InterPro" id="IPR016007">
    <property type="entry name" value="Alpha_rhamnosid"/>
</dbReference>
<dbReference type="InterPro" id="IPR035396">
    <property type="entry name" value="Bac_rhamnosid6H"/>
</dbReference>
<dbReference type="OrthoDB" id="9761045at2"/>